<dbReference type="PANTHER" id="PTHR30595">
    <property type="entry name" value="GLPR-RELATED TRANSCRIPTIONAL REPRESSOR"/>
    <property type="match status" value="1"/>
</dbReference>
<evidence type="ECO:0000313" key="2">
    <source>
        <dbReference type="EMBL" id="CAG6392301.1"/>
    </source>
</evidence>
<feature type="domain" description="Transcription regulator TrmB N-terminal" evidence="1">
    <location>
        <begin position="408"/>
        <end position="467"/>
    </location>
</feature>
<evidence type="ECO:0000313" key="3">
    <source>
        <dbReference type="Proteomes" id="UP001152519"/>
    </source>
</evidence>
<organism evidence="2 3">
    <name type="scientific">Actinacidiphila cocklensis</name>
    <dbReference type="NCBI Taxonomy" id="887465"/>
    <lineage>
        <taxon>Bacteria</taxon>
        <taxon>Bacillati</taxon>
        <taxon>Actinomycetota</taxon>
        <taxon>Actinomycetes</taxon>
        <taxon>Kitasatosporales</taxon>
        <taxon>Streptomycetaceae</taxon>
        <taxon>Actinacidiphila</taxon>
    </lineage>
</organism>
<dbReference type="Gene3D" id="3.30.565.60">
    <property type="match status" value="1"/>
</dbReference>
<dbReference type="InterPro" id="IPR038475">
    <property type="entry name" value="RecG_C_sf"/>
</dbReference>
<dbReference type="Gene3D" id="1.10.10.10">
    <property type="entry name" value="Winged helix-like DNA-binding domain superfamily/Winged helix DNA-binding domain"/>
    <property type="match status" value="1"/>
</dbReference>
<dbReference type="Proteomes" id="UP001152519">
    <property type="component" value="Unassembled WGS sequence"/>
</dbReference>
<keyword evidence="3" id="KW-1185">Reference proteome</keyword>
<dbReference type="Pfam" id="PF13749">
    <property type="entry name" value="HATPase_c_4"/>
    <property type="match status" value="1"/>
</dbReference>
<evidence type="ECO:0000259" key="1">
    <source>
        <dbReference type="Pfam" id="PF01978"/>
    </source>
</evidence>
<protein>
    <submittedName>
        <fullName evidence="2">Transcriptional regulator</fullName>
    </submittedName>
</protein>
<dbReference type="SUPFAM" id="SSF46785">
    <property type="entry name" value="Winged helix' DNA-binding domain"/>
    <property type="match status" value="1"/>
</dbReference>
<sequence length="471" mass="50417">MIAELRSAGGDCADIEVKSAAGGLPQSLTSTLSALANLPGGGTIILGLDERTGFRPVPLADPQGLKQGLALKARSFTPPVLLTISDGTVDGCPVVVATVHECDRSAKPCRVTASGASYSRGYDGDFELSALEEQAFLAARRPPLFDRAPVADAARADLDDQLVTEFLRSVRERDPRGLGRFTDDAELLRRAGVTTAEDTPTVAGLLALGAHPQQWFPRFVIQASAEPLPEDPVGSRARNQTTITGPIPRMLDEALAWARRTFDTTIVSEPDGTVHDRPTYPYVAFRELIANALVHRDLDHWSAGLAIEVRLRRDRLVVSNPGGLYGITVERLGRDAVTSARNARLVAICQHVRSPETGARVIEALATGIPIITASLSEAGIPPAHYVDAGIRFTVVLQRAAAPATQPGLNETALRVYDALAAGPQSAAELQKSLELTAPNIRKVLRDLRSRGLVEQLGGRGRPTTYRRPAE</sequence>
<proteinExistence type="predicted"/>
<dbReference type="InterPro" id="IPR002831">
    <property type="entry name" value="Tscrpt_reg_TrmB_N"/>
</dbReference>
<gene>
    <name evidence="2" type="ORF">SCOCK_160083</name>
</gene>
<dbReference type="Gene3D" id="3.30.950.30">
    <property type="entry name" value="Schlafen, AAA domain"/>
    <property type="match status" value="1"/>
</dbReference>
<reference evidence="2" key="1">
    <citation type="submission" date="2021-05" db="EMBL/GenBank/DDBJ databases">
        <authorList>
            <person name="Arsene-Ploetze F."/>
        </authorList>
    </citation>
    <scope>NUCLEOTIDE SEQUENCE</scope>
    <source>
        <strain evidence="2">DSM 42138</strain>
    </source>
</reference>
<dbReference type="PANTHER" id="PTHR30595:SF6">
    <property type="entry name" value="SCHLAFEN ALBA-2 DOMAIN-CONTAINING PROTEIN"/>
    <property type="match status" value="1"/>
</dbReference>
<dbReference type="InterPro" id="IPR036390">
    <property type="entry name" value="WH_DNA-bd_sf"/>
</dbReference>
<accession>A0A9W4DRP4</accession>
<dbReference type="InterPro" id="IPR036388">
    <property type="entry name" value="WH-like_DNA-bd_sf"/>
</dbReference>
<dbReference type="EMBL" id="CAJSLV010000044">
    <property type="protein sequence ID" value="CAG6392301.1"/>
    <property type="molecule type" value="Genomic_DNA"/>
</dbReference>
<comment type="caution">
    <text evidence="2">The sequence shown here is derived from an EMBL/GenBank/DDBJ whole genome shotgun (WGS) entry which is preliminary data.</text>
</comment>
<dbReference type="Pfam" id="PF01978">
    <property type="entry name" value="TrmB"/>
    <property type="match status" value="1"/>
</dbReference>
<name>A0A9W4DRP4_9ACTN</name>
<dbReference type="AlphaFoldDB" id="A0A9W4DRP4"/>
<dbReference type="InterPro" id="IPR038461">
    <property type="entry name" value="Schlafen_AlbA_2_dom_sf"/>
</dbReference>